<evidence type="ECO:0000256" key="5">
    <source>
        <dbReference type="ARBA" id="ARBA00022824"/>
    </source>
</evidence>
<feature type="compositionally biased region" description="Low complexity" evidence="10">
    <location>
        <begin position="120"/>
        <end position="133"/>
    </location>
</feature>
<evidence type="ECO:0000256" key="4">
    <source>
        <dbReference type="ARBA" id="ARBA00022692"/>
    </source>
</evidence>
<sequence>MPLSSLNPRDVAAIDLGRILSRLEQKILSADTADPRLQHSSYERTRTSANLEYARTLLLRLEHSSSSSLKLPSQKASAQSSLSAQRALIKRLTDRLHDLEAHGDDDDLLYGLEDEEDILGENGPAAPPAVQEPEPQKPSGQTIKEPMSGLRNRKQQPNKRPDTAISTDRETTQADLLAHNDTESATLTTSLLQLAQSLKASSAAFSTSLEADTEILNRATEGLDKNATGMEAAGKRVGLLKRMSEGKGWWGRMMLYAWIGGLWLLAILLAFAGPKLRF</sequence>
<dbReference type="GO" id="GO:0015031">
    <property type="term" value="P:protein transport"/>
    <property type="evidence" value="ECO:0007669"/>
    <property type="project" value="UniProtKB-KW"/>
</dbReference>
<evidence type="ECO:0000256" key="2">
    <source>
        <dbReference type="ARBA" id="ARBA00007891"/>
    </source>
</evidence>
<keyword evidence="6" id="KW-0931">ER-Golgi transport</keyword>
<keyword evidence="9 11" id="KW-0472">Membrane</keyword>
<gene>
    <name evidence="12" type="ORF">ALECFALPRED_009169</name>
</gene>
<evidence type="ECO:0000256" key="11">
    <source>
        <dbReference type="SAM" id="Phobius"/>
    </source>
</evidence>
<evidence type="ECO:0000256" key="1">
    <source>
        <dbReference type="ARBA" id="ARBA00004163"/>
    </source>
</evidence>
<dbReference type="Proteomes" id="UP000664203">
    <property type="component" value="Unassembled WGS sequence"/>
</dbReference>
<dbReference type="EMBL" id="CAJPDR010000665">
    <property type="protein sequence ID" value="CAF9941518.1"/>
    <property type="molecule type" value="Genomic_DNA"/>
</dbReference>
<evidence type="ECO:0000256" key="6">
    <source>
        <dbReference type="ARBA" id="ARBA00022892"/>
    </source>
</evidence>
<dbReference type="GO" id="GO:0031201">
    <property type="term" value="C:SNARE complex"/>
    <property type="evidence" value="ECO:0007669"/>
    <property type="project" value="TreeGrafter"/>
</dbReference>
<evidence type="ECO:0000256" key="7">
    <source>
        <dbReference type="ARBA" id="ARBA00022927"/>
    </source>
</evidence>
<organism evidence="12 13">
    <name type="scientific">Alectoria fallacina</name>
    <dbReference type="NCBI Taxonomy" id="1903189"/>
    <lineage>
        <taxon>Eukaryota</taxon>
        <taxon>Fungi</taxon>
        <taxon>Dikarya</taxon>
        <taxon>Ascomycota</taxon>
        <taxon>Pezizomycotina</taxon>
        <taxon>Lecanoromycetes</taxon>
        <taxon>OSLEUM clade</taxon>
        <taxon>Lecanoromycetidae</taxon>
        <taxon>Lecanorales</taxon>
        <taxon>Lecanorineae</taxon>
        <taxon>Parmeliaceae</taxon>
        <taxon>Alectoria</taxon>
    </lineage>
</organism>
<keyword evidence="5" id="KW-0256">Endoplasmic reticulum</keyword>
<keyword evidence="4 11" id="KW-0812">Transmembrane</keyword>
<evidence type="ECO:0000256" key="9">
    <source>
        <dbReference type="ARBA" id="ARBA00023136"/>
    </source>
</evidence>
<reference evidence="12" key="1">
    <citation type="submission" date="2021-03" db="EMBL/GenBank/DDBJ databases">
        <authorList>
            <person name="Tagirdzhanova G."/>
        </authorList>
    </citation>
    <scope>NUCLEOTIDE SEQUENCE</scope>
</reference>
<dbReference type="GO" id="GO:0005789">
    <property type="term" value="C:endoplasmic reticulum membrane"/>
    <property type="evidence" value="ECO:0007669"/>
    <property type="project" value="UniProtKB-SubCell"/>
</dbReference>
<dbReference type="PANTHER" id="PTHR13050">
    <property type="entry name" value="USE1-LIKE PROTEIN"/>
    <property type="match status" value="1"/>
</dbReference>
<dbReference type="PANTHER" id="PTHR13050:SF7">
    <property type="entry name" value="VESICLE TRANSPORT PROTEIN USE1"/>
    <property type="match status" value="1"/>
</dbReference>
<name>A0A8H3J6A2_9LECA</name>
<feature type="compositionally biased region" description="Basic and acidic residues" evidence="10">
    <location>
        <begin position="159"/>
        <end position="169"/>
    </location>
</feature>
<evidence type="ECO:0008006" key="14">
    <source>
        <dbReference type="Google" id="ProtNLM"/>
    </source>
</evidence>
<dbReference type="GO" id="GO:0005484">
    <property type="term" value="F:SNAP receptor activity"/>
    <property type="evidence" value="ECO:0007669"/>
    <property type="project" value="TreeGrafter"/>
</dbReference>
<dbReference type="AlphaFoldDB" id="A0A8H3J6A2"/>
<dbReference type="GO" id="GO:0006890">
    <property type="term" value="P:retrograde vesicle-mediated transport, Golgi to endoplasmic reticulum"/>
    <property type="evidence" value="ECO:0007669"/>
    <property type="project" value="TreeGrafter"/>
</dbReference>
<evidence type="ECO:0000313" key="12">
    <source>
        <dbReference type="EMBL" id="CAF9941518.1"/>
    </source>
</evidence>
<evidence type="ECO:0000256" key="10">
    <source>
        <dbReference type="SAM" id="MobiDB-lite"/>
    </source>
</evidence>
<evidence type="ECO:0000256" key="8">
    <source>
        <dbReference type="ARBA" id="ARBA00022989"/>
    </source>
</evidence>
<keyword evidence="8 11" id="KW-1133">Transmembrane helix</keyword>
<protein>
    <recommendedName>
        <fullName evidence="14">Synaptobrevin</fullName>
    </recommendedName>
</protein>
<evidence type="ECO:0000313" key="13">
    <source>
        <dbReference type="Proteomes" id="UP000664203"/>
    </source>
</evidence>
<comment type="similarity">
    <text evidence="2">Belongs to the USE1 family.</text>
</comment>
<dbReference type="OrthoDB" id="3231855at2759"/>
<proteinExistence type="inferred from homology"/>
<feature type="region of interest" description="Disordered" evidence="10">
    <location>
        <begin position="118"/>
        <end position="169"/>
    </location>
</feature>
<feature type="transmembrane region" description="Helical" evidence="11">
    <location>
        <begin position="249"/>
        <end position="272"/>
    </location>
</feature>
<comment type="subcellular location">
    <subcellularLocation>
        <location evidence="1">Endoplasmic reticulum membrane</location>
        <topology evidence="1">Single-pass type IV membrane protein</topology>
    </subcellularLocation>
</comment>
<dbReference type="InterPro" id="IPR019150">
    <property type="entry name" value="Vesicle_transport_protein_Use1"/>
</dbReference>
<comment type="caution">
    <text evidence="12">The sequence shown here is derived from an EMBL/GenBank/DDBJ whole genome shotgun (WGS) entry which is preliminary data.</text>
</comment>
<accession>A0A8H3J6A2</accession>
<keyword evidence="3" id="KW-0813">Transport</keyword>
<keyword evidence="13" id="KW-1185">Reference proteome</keyword>
<evidence type="ECO:0000256" key="3">
    <source>
        <dbReference type="ARBA" id="ARBA00022448"/>
    </source>
</evidence>
<keyword evidence="7" id="KW-0653">Protein transport</keyword>